<organism evidence="8 9">
    <name type="scientific">Peptacetobacter hiranonis (strain DSM 13275 / JCM 10541 / KCTC 15199 / TO-931)</name>
    <name type="common">Clostridium hiranonis</name>
    <dbReference type="NCBI Taxonomy" id="500633"/>
    <lineage>
        <taxon>Bacteria</taxon>
        <taxon>Bacillati</taxon>
        <taxon>Bacillota</taxon>
        <taxon>Clostridia</taxon>
        <taxon>Peptostreptococcales</taxon>
        <taxon>Peptostreptococcaceae</taxon>
        <taxon>Peptacetobacter</taxon>
    </lineage>
</organism>
<evidence type="ECO:0000256" key="3">
    <source>
        <dbReference type="ARBA" id="ARBA00022692"/>
    </source>
</evidence>
<feature type="transmembrane region" description="Helical" evidence="6">
    <location>
        <begin position="73"/>
        <end position="96"/>
    </location>
</feature>
<evidence type="ECO:0000259" key="7">
    <source>
        <dbReference type="Pfam" id="PF06271"/>
    </source>
</evidence>
<keyword evidence="3 6" id="KW-0812">Transmembrane</keyword>
<dbReference type="STRING" id="500633.CLOHIR_00865"/>
<comment type="subcellular location">
    <subcellularLocation>
        <location evidence="1">Cell membrane</location>
        <topology evidence="1">Multi-pass membrane protein</topology>
    </subcellularLocation>
</comment>
<gene>
    <name evidence="8" type="ORF">CLOHIR_00865</name>
</gene>
<feature type="transmembrane region" description="Helical" evidence="6">
    <location>
        <begin position="161"/>
        <end position="179"/>
    </location>
</feature>
<evidence type="ECO:0000256" key="5">
    <source>
        <dbReference type="ARBA" id="ARBA00023136"/>
    </source>
</evidence>
<dbReference type="PANTHER" id="PTHR36115">
    <property type="entry name" value="PROLINE-RICH ANTIGEN HOMOLOG-RELATED"/>
    <property type="match status" value="1"/>
</dbReference>
<evidence type="ECO:0000256" key="4">
    <source>
        <dbReference type="ARBA" id="ARBA00022989"/>
    </source>
</evidence>
<dbReference type="EMBL" id="ABWP01000034">
    <property type="protein sequence ID" value="EEA85485.1"/>
    <property type="molecule type" value="Genomic_DNA"/>
</dbReference>
<dbReference type="AlphaFoldDB" id="B6FYB3"/>
<dbReference type="eggNOG" id="COG1714">
    <property type="taxonomic scope" value="Bacteria"/>
</dbReference>
<feature type="domain" description="RDD" evidence="7">
    <location>
        <begin position="27"/>
        <end position="191"/>
    </location>
</feature>
<keyword evidence="5 6" id="KW-0472">Membrane</keyword>
<reference evidence="8 9" key="1">
    <citation type="submission" date="2008-09" db="EMBL/GenBank/DDBJ databases">
        <authorList>
            <person name="Fulton L."/>
            <person name="Clifton S."/>
            <person name="Fulton B."/>
            <person name="Xu J."/>
            <person name="Minx P."/>
            <person name="Pepin K.H."/>
            <person name="Johnson M."/>
            <person name="Thiruvilangam P."/>
            <person name="Bhonagiri V."/>
            <person name="Nash W.E."/>
            <person name="Mardis E.R."/>
            <person name="Wilson R.K."/>
        </authorList>
    </citation>
    <scope>NUCLEOTIDE SEQUENCE [LARGE SCALE GENOMIC DNA]</scope>
    <source>
        <strain evidence="8 9">DSM 13275</strain>
    </source>
</reference>
<reference evidence="8 9" key="2">
    <citation type="submission" date="2008-10" db="EMBL/GenBank/DDBJ databases">
        <title>Draft genome sequence of Clostridium hiranonis (DSM 13275).</title>
        <authorList>
            <person name="Sudarsanam P."/>
            <person name="Ley R."/>
            <person name="Guruge J."/>
            <person name="Turnbaugh P.J."/>
            <person name="Mahowald M."/>
            <person name="Liep D."/>
            <person name="Gordon J."/>
        </authorList>
    </citation>
    <scope>NUCLEOTIDE SEQUENCE [LARGE SCALE GENOMIC DNA]</scope>
    <source>
        <strain evidence="8 9">DSM 13275</strain>
    </source>
</reference>
<keyword evidence="9" id="KW-1185">Reference proteome</keyword>
<proteinExistence type="predicted"/>
<dbReference type="PANTHER" id="PTHR36115:SF9">
    <property type="entry name" value="LMO1584 PROTEIN"/>
    <property type="match status" value="1"/>
</dbReference>
<sequence length="199" mass="22325">MSKKNKKSSNLVKKIDKSPKKMYEDVPLTRRFLSYLIDWYLGGLATAFPIAMISQKLFGSMLKQNILEFPKPYGLIAGCLGFVFALFYFVVVPTWITKGQTLGKKICKIQIVKDNEEEITFKNMFLRQLVGIIVVEGSLVTASAIWHQIFTLLTGIDIVSGLMYVGLAICVVSAGMVIFTKDHKAIHDYIGSTRVVMCK</sequence>
<keyword evidence="2" id="KW-1003">Cell membrane</keyword>
<accession>B6FYB3</accession>
<dbReference type="RefSeq" id="WP_006439776.1">
    <property type="nucleotide sequence ID" value="NZ_DS995356.1"/>
</dbReference>
<dbReference type="HOGENOM" id="CLU_097861_0_0_9"/>
<name>B6FYB3_PEPHT</name>
<feature type="transmembrane region" description="Helical" evidence="6">
    <location>
        <begin position="129"/>
        <end position="149"/>
    </location>
</feature>
<feature type="transmembrane region" description="Helical" evidence="6">
    <location>
        <begin position="32"/>
        <end position="53"/>
    </location>
</feature>
<dbReference type="Pfam" id="PF06271">
    <property type="entry name" value="RDD"/>
    <property type="match status" value="1"/>
</dbReference>
<evidence type="ECO:0000256" key="1">
    <source>
        <dbReference type="ARBA" id="ARBA00004651"/>
    </source>
</evidence>
<evidence type="ECO:0000256" key="2">
    <source>
        <dbReference type="ARBA" id="ARBA00022475"/>
    </source>
</evidence>
<evidence type="ECO:0000256" key="6">
    <source>
        <dbReference type="SAM" id="Phobius"/>
    </source>
</evidence>
<dbReference type="Proteomes" id="UP000003178">
    <property type="component" value="Unassembled WGS sequence"/>
</dbReference>
<dbReference type="InterPro" id="IPR010432">
    <property type="entry name" value="RDD"/>
</dbReference>
<evidence type="ECO:0000313" key="9">
    <source>
        <dbReference type="Proteomes" id="UP000003178"/>
    </source>
</evidence>
<evidence type="ECO:0000313" key="8">
    <source>
        <dbReference type="EMBL" id="EEA85485.1"/>
    </source>
</evidence>
<dbReference type="InterPro" id="IPR051791">
    <property type="entry name" value="Pra-immunoreactive"/>
</dbReference>
<dbReference type="GO" id="GO:0005886">
    <property type="term" value="C:plasma membrane"/>
    <property type="evidence" value="ECO:0007669"/>
    <property type="project" value="UniProtKB-SubCell"/>
</dbReference>
<keyword evidence="4 6" id="KW-1133">Transmembrane helix</keyword>
<comment type="caution">
    <text evidence="8">The sequence shown here is derived from an EMBL/GenBank/DDBJ whole genome shotgun (WGS) entry which is preliminary data.</text>
</comment>
<protein>
    <submittedName>
        <fullName evidence="8">RDD family protein</fullName>
    </submittedName>
</protein>